<evidence type="ECO:0000256" key="1">
    <source>
        <dbReference type="ARBA" id="ARBA00010759"/>
    </source>
</evidence>
<dbReference type="InterPro" id="IPR036821">
    <property type="entry name" value="Peptide_deformylase_sf"/>
</dbReference>
<dbReference type="Pfam" id="PF01327">
    <property type="entry name" value="Pep_deformylase"/>
    <property type="match status" value="1"/>
</dbReference>
<evidence type="ECO:0000256" key="6">
    <source>
        <dbReference type="HAMAP-Rule" id="MF_00163"/>
    </source>
</evidence>
<evidence type="ECO:0000256" key="5">
    <source>
        <dbReference type="ARBA" id="ARBA00023004"/>
    </source>
</evidence>
<comment type="function">
    <text evidence="6">Removes the formyl group from the N-terminal Met of newly synthesized proteins. Requires at least a dipeptide for an efficient rate of reaction. N-terminal L-methionine is a prerequisite for activity but the enzyme has broad specificity at other positions.</text>
</comment>
<dbReference type="PANTHER" id="PTHR10458">
    <property type="entry name" value="PEPTIDE DEFORMYLASE"/>
    <property type="match status" value="1"/>
</dbReference>
<dbReference type="RefSeq" id="WP_044572382.1">
    <property type="nucleotide sequence ID" value="NZ_CP013745.1"/>
</dbReference>
<name>A0A0U3R8X5_9MICC</name>
<dbReference type="AlphaFoldDB" id="A0A0U3R8X5"/>
<reference evidence="7 8" key="1">
    <citation type="submission" date="2016-10" db="EMBL/GenBank/DDBJ databases">
        <authorList>
            <person name="de Groot N.N."/>
        </authorList>
    </citation>
    <scope>NUCLEOTIDE SEQUENCE [LARGE SCALE GENOMIC DNA]</scope>
    <source>
        <strain evidence="7 8">DSM 22274</strain>
    </source>
</reference>
<keyword evidence="3 6" id="KW-0378">Hydrolase</keyword>
<feature type="binding site" evidence="6">
    <location>
        <position position="141"/>
    </location>
    <ligand>
        <name>Fe cation</name>
        <dbReference type="ChEBI" id="CHEBI:24875"/>
    </ligand>
</feature>
<dbReference type="GO" id="GO:0046872">
    <property type="term" value="F:metal ion binding"/>
    <property type="evidence" value="ECO:0007669"/>
    <property type="project" value="UniProtKB-KW"/>
</dbReference>
<evidence type="ECO:0000256" key="4">
    <source>
        <dbReference type="ARBA" id="ARBA00022917"/>
    </source>
</evidence>
<dbReference type="OrthoDB" id="9804313at2"/>
<feature type="binding site" evidence="6">
    <location>
        <position position="145"/>
    </location>
    <ligand>
        <name>Fe cation</name>
        <dbReference type="ChEBI" id="CHEBI:24875"/>
    </ligand>
</feature>
<sequence length="190" mass="20888">MTIRPVTILGEPVLHRRADEVKAFDAELASLIADMHETMDAANGVGLAAPQIGVGLRIFTYKMENDDDVPSRGVVVNPTLTVGKISGNTPDPDDEVEGCLSVPGIDFPLKRAEWVRVRGFDAQGNPLDFEATGWFARCMQHEYDHLDGKLYVDRLNARYSKKARRSAKSLGWGVPGLTWMPGVDPDPFGH</sequence>
<evidence type="ECO:0000256" key="3">
    <source>
        <dbReference type="ARBA" id="ARBA00022801"/>
    </source>
</evidence>
<evidence type="ECO:0000313" key="7">
    <source>
        <dbReference type="EMBL" id="SEE06156.1"/>
    </source>
</evidence>
<keyword evidence="4 6" id="KW-0648">Protein biosynthesis</keyword>
<dbReference type="EMBL" id="FNTV01000001">
    <property type="protein sequence ID" value="SEE06156.1"/>
    <property type="molecule type" value="Genomic_DNA"/>
</dbReference>
<dbReference type="STRING" id="656366.AS189_08940"/>
<dbReference type="EC" id="3.5.1.88" evidence="6"/>
<dbReference type="Proteomes" id="UP000182725">
    <property type="component" value="Unassembled WGS sequence"/>
</dbReference>
<dbReference type="InterPro" id="IPR023635">
    <property type="entry name" value="Peptide_deformylase"/>
</dbReference>
<feature type="binding site" evidence="6">
    <location>
        <position position="99"/>
    </location>
    <ligand>
        <name>Fe cation</name>
        <dbReference type="ChEBI" id="CHEBI:24875"/>
    </ligand>
</feature>
<dbReference type="Gene3D" id="3.90.45.10">
    <property type="entry name" value="Peptide deformylase"/>
    <property type="match status" value="1"/>
</dbReference>
<feature type="active site" evidence="6">
    <location>
        <position position="142"/>
    </location>
</feature>
<keyword evidence="5 6" id="KW-0408">Iron</keyword>
<evidence type="ECO:0000256" key="2">
    <source>
        <dbReference type="ARBA" id="ARBA00022723"/>
    </source>
</evidence>
<accession>A0A0U3R8X5</accession>
<dbReference type="PANTHER" id="PTHR10458:SF2">
    <property type="entry name" value="PEPTIDE DEFORMYLASE, MITOCHONDRIAL"/>
    <property type="match status" value="1"/>
</dbReference>
<dbReference type="KEGG" id="arw:MB46_09340"/>
<comment type="catalytic activity">
    <reaction evidence="6">
        <text>N-terminal N-formyl-L-methionyl-[peptide] + H2O = N-terminal L-methionyl-[peptide] + formate</text>
        <dbReference type="Rhea" id="RHEA:24420"/>
        <dbReference type="Rhea" id="RHEA-COMP:10639"/>
        <dbReference type="Rhea" id="RHEA-COMP:10640"/>
        <dbReference type="ChEBI" id="CHEBI:15377"/>
        <dbReference type="ChEBI" id="CHEBI:15740"/>
        <dbReference type="ChEBI" id="CHEBI:49298"/>
        <dbReference type="ChEBI" id="CHEBI:64731"/>
        <dbReference type="EC" id="3.5.1.88"/>
    </reaction>
</comment>
<evidence type="ECO:0000313" key="8">
    <source>
        <dbReference type="Proteomes" id="UP000182725"/>
    </source>
</evidence>
<dbReference type="NCBIfam" id="TIGR00079">
    <property type="entry name" value="pept_deformyl"/>
    <property type="match status" value="1"/>
</dbReference>
<comment type="cofactor">
    <cofactor evidence="6">
        <name>Fe(2+)</name>
        <dbReference type="ChEBI" id="CHEBI:29033"/>
    </cofactor>
    <text evidence="6">Binds 1 Fe(2+) ion.</text>
</comment>
<dbReference type="CDD" id="cd00487">
    <property type="entry name" value="Pep_deformylase"/>
    <property type="match status" value="1"/>
</dbReference>
<dbReference type="GO" id="GO:0006412">
    <property type="term" value="P:translation"/>
    <property type="evidence" value="ECO:0007669"/>
    <property type="project" value="UniProtKB-UniRule"/>
</dbReference>
<organism evidence="7 8">
    <name type="scientific">Arthrobacter alpinus</name>
    <dbReference type="NCBI Taxonomy" id="656366"/>
    <lineage>
        <taxon>Bacteria</taxon>
        <taxon>Bacillati</taxon>
        <taxon>Actinomycetota</taxon>
        <taxon>Actinomycetes</taxon>
        <taxon>Micrococcales</taxon>
        <taxon>Micrococcaceae</taxon>
        <taxon>Arthrobacter</taxon>
    </lineage>
</organism>
<dbReference type="NCBIfam" id="NF001159">
    <property type="entry name" value="PRK00150.1-3"/>
    <property type="match status" value="1"/>
</dbReference>
<gene>
    <name evidence="6" type="primary">def</name>
    <name evidence="7" type="ORF">SAMN04489740_0578</name>
</gene>
<dbReference type="GO" id="GO:0042586">
    <property type="term" value="F:peptide deformylase activity"/>
    <property type="evidence" value="ECO:0007669"/>
    <property type="project" value="UniProtKB-UniRule"/>
</dbReference>
<dbReference type="PRINTS" id="PR01576">
    <property type="entry name" value="PDEFORMYLASE"/>
</dbReference>
<dbReference type="eggNOG" id="COG0242">
    <property type="taxonomic scope" value="Bacteria"/>
</dbReference>
<accession>A0A1H5FRR9</accession>
<dbReference type="HAMAP" id="MF_00163">
    <property type="entry name" value="Pep_deformylase"/>
    <property type="match status" value="1"/>
</dbReference>
<protein>
    <recommendedName>
        <fullName evidence="6">Peptide deformylase</fullName>
        <shortName evidence="6">PDF</shortName>
        <ecNumber evidence="6">3.5.1.88</ecNumber>
    </recommendedName>
    <alternativeName>
        <fullName evidence="6">Polypeptide deformylase</fullName>
    </alternativeName>
</protein>
<dbReference type="PIRSF" id="PIRSF004749">
    <property type="entry name" value="Pep_def"/>
    <property type="match status" value="1"/>
</dbReference>
<keyword evidence="2 6" id="KW-0479">Metal-binding</keyword>
<comment type="similarity">
    <text evidence="1 6">Belongs to the polypeptide deformylase family.</text>
</comment>
<dbReference type="SUPFAM" id="SSF56420">
    <property type="entry name" value="Peptide deformylase"/>
    <property type="match status" value="1"/>
</dbReference>
<proteinExistence type="inferred from homology"/>